<evidence type="ECO:0000313" key="3">
    <source>
        <dbReference type="Proteomes" id="UP000887458"/>
    </source>
</evidence>
<organism evidence="2 3">
    <name type="scientific">Dermatophagoides pteronyssinus</name>
    <name type="common">European house dust mite</name>
    <dbReference type="NCBI Taxonomy" id="6956"/>
    <lineage>
        <taxon>Eukaryota</taxon>
        <taxon>Metazoa</taxon>
        <taxon>Ecdysozoa</taxon>
        <taxon>Arthropoda</taxon>
        <taxon>Chelicerata</taxon>
        <taxon>Arachnida</taxon>
        <taxon>Acari</taxon>
        <taxon>Acariformes</taxon>
        <taxon>Sarcoptiformes</taxon>
        <taxon>Astigmata</taxon>
        <taxon>Psoroptidia</taxon>
        <taxon>Analgoidea</taxon>
        <taxon>Pyroglyphidae</taxon>
        <taxon>Dermatophagoidinae</taxon>
        <taxon>Dermatophagoides</taxon>
    </lineage>
</organism>
<evidence type="ECO:0000256" key="1">
    <source>
        <dbReference type="SAM" id="Phobius"/>
    </source>
</evidence>
<evidence type="ECO:0000313" key="2">
    <source>
        <dbReference type="EMBL" id="KAH9419299.1"/>
    </source>
</evidence>
<proteinExistence type="predicted"/>
<accession>A0ABQ8J9R5</accession>
<dbReference type="EMBL" id="NJHN03000060">
    <property type="protein sequence ID" value="KAH9419299.1"/>
    <property type="molecule type" value="Genomic_DNA"/>
</dbReference>
<keyword evidence="1" id="KW-0812">Transmembrane</keyword>
<protein>
    <submittedName>
        <fullName evidence="2">Uncharacterized protein</fullName>
    </submittedName>
</protein>
<sequence>LQAYNIDDDEMYMKLISSISPYRLIISCHTNVSCWFLFCLFFSLFISRFFASCRCRIVVVDGCGGSYHDSFVCNI</sequence>
<dbReference type="Proteomes" id="UP000887458">
    <property type="component" value="Unassembled WGS sequence"/>
</dbReference>
<reference evidence="2 3" key="2">
    <citation type="journal article" date="2022" name="Mol. Biol. Evol.">
        <title>Comparative Genomics Reveals Insights into the Divergent Evolution of Astigmatic Mites and Household Pest Adaptations.</title>
        <authorList>
            <person name="Xiong Q."/>
            <person name="Wan A.T."/>
            <person name="Liu X."/>
            <person name="Fung C.S."/>
            <person name="Xiao X."/>
            <person name="Malainual N."/>
            <person name="Hou J."/>
            <person name="Wang L."/>
            <person name="Wang M."/>
            <person name="Yang K.Y."/>
            <person name="Cui Y."/>
            <person name="Leung E.L."/>
            <person name="Nong W."/>
            <person name="Shin S.K."/>
            <person name="Au S.W."/>
            <person name="Jeong K.Y."/>
            <person name="Chew F.T."/>
            <person name="Hui J.H."/>
            <person name="Leung T.F."/>
            <person name="Tungtrongchitr A."/>
            <person name="Zhong N."/>
            <person name="Liu Z."/>
            <person name="Tsui S.K."/>
        </authorList>
    </citation>
    <scope>NUCLEOTIDE SEQUENCE [LARGE SCALE GENOMIC DNA]</scope>
    <source>
        <strain evidence="2">Derp</strain>
    </source>
</reference>
<feature type="transmembrane region" description="Helical" evidence="1">
    <location>
        <begin position="22"/>
        <end position="46"/>
    </location>
</feature>
<keyword evidence="1" id="KW-0472">Membrane</keyword>
<keyword evidence="1" id="KW-1133">Transmembrane helix</keyword>
<feature type="non-terminal residue" evidence="2">
    <location>
        <position position="1"/>
    </location>
</feature>
<name>A0ABQ8J9R5_DERPT</name>
<comment type="caution">
    <text evidence="2">The sequence shown here is derived from an EMBL/GenBank/DDBJ whole genome shotgun (WGS) entry which is preliminary data.</text>
</comment>
<keyword evidence="3" id="KW-1185">Reference proteome</keyword>
<reference evidence="2 3" key="1">
    <citation type="journal article" date="2018" name="J. Allergy Clin. Immunol.">
        <title>High-quality assembly of Dermatophagoides pteronyssinus genome and transcriptome reveals a wide range of novel allergens.</title>
        <authorList>
            <person name="Liu X.Y."/>
            <person name="Yang K.Y."/>
            <person name="Wang M.Q."/>
            <person name="Kwok J.S."/>
            <person name="Zeng X."/>
            <person name="Yang Z."/>
            <person name="Xiao X.J."/>
            <person name="Lau C.P."/>
            <person name="Li Y."/>
            <person name="Huang Z.M."/>
            <person name="Ba J.G."/>
            <person name="Yim A.K."/>
            <person name="Ouyang C.Y."/>
            <person name="Ngai S.M."/>
            <person name="Chan T.F."/>
            <person name="Leung E.L."/>
            <person name="Liu L."/>
            <person name="Liu Z.G."/>
            <person name="Tsui S.K."/>
        </authorList>
    </citation>
    <scope>NUCLEOTIDE SEQUENCE [LARGE SCALE GENOMIC DNA]</scope>
    <source>
        <strain evidence="2">Derp</strain>
    </source>
</reference>
<gene>
    <name evidence="2" type="ORF">DERP_005806</name>
</gene>